<evidence type="ECO:0000256" key="1">
    <source>
        <dbReference type="ARBA" id="ARBA00009993"/>
    </source>
</evidence>
<dbReference type="InterPro" id="IPR016073">
    <property type="entry name" value="Skp1_comp_POZ"/>
</dbReference>
<organism evidence="4 5">
    <name type="scientific">Steinernema carpocapsae</name>
    <name type="common">Entomopathogenic nematode</name>
    <dbReference type="NCBI Taxonomy" id="34508"/>
    <lineage>
        <taxon>Eukaryota</taxon>
        <taxon>Metazoa</taxon>
        <taxon>Ecdysozoa</taxon>
        <taxon>Nematoda</taxon>
        <taxon>Chromadorea</taxon>
        <taxon>Rhabditida</taxon>
        <taxon>Tylenchina</taxon>
        <taxon>Panagrolaimomorpha</taxon>
        <taxon>Strongyloidoidea</taxon>
        <taxon>Steinernematidae</taxon>
        <taxon>Steinernema</taxon>
    </lineage>
</organism>
<evidence type="ECO:0000256" key="2">
    <source>
        <dbReference type="ARBA" id="ARBA00022786"/>
    </source>
</evidence>
<reference evidence="4 5" key="1">
    <citation type="journal article" date="2015" name="Genome Biol.">
        <title>Comparative genomics of Steinernema reveals deeply conserved gene regulatory networks.</title>
        <authorList>
            <person name="Dillman A.R."/>
            <person name="Macchietto M."/>
            <person name="Porter C.F."/>
            <person name="Rogers A."/>
            <person name="Williams B."/>
            <person name="Antoshechkin I."/>
            <person name="Lee M.M."/>
            <person name="Goodwin Z."/>
            <person name="Lu X."/>
            <person name="Lewis E.E."/>
            <person name="Goodrich-Blair H."/>
            <person name="Stock S.P."/>
            <person name="Adams B.J."/>
            <person name="Sternberg P.W."/>
            <person name="Mortazavi A."/>
        </authorList>
    </citation>
    <scope>NUCLEOTIDE SEQUENCE [LARGE SCALE GENOMIC DNA]</scope>
    <source>
        <strain evidence="4 5">ALL</strain>
    </source>
</reference>
<dbReference type="InterPro" id="IPR016897">
    <property type="entry name" value="SKP1"/>
</dbReference>
<name>A0A4U5P066_STECR</name>
<protein>
    <recommendedName>
        <fullName evidence="3">SKP1 component POZ domain-containing protein</fullName>
    </recommendedName>
</protein>
<comment type="caution">
    <text evidence="4">The sequence shown here is derived from an EMBL/GenBank/DDBJ whole genome shotgun (WGS) entry which is preliminary data.</text>
</comment>
<dbReference type="InterPro" id="IPR011333">
    <property type="entry name" value="SKP1/BTB/POZ_sf"/>
</dbReference>
<dbReference type="OrthoDB" id="2342932at2759"/>
<dbReference type="Gene3D" id="3.30.710.10">
    <property type="entry name" value="Potassium Channel Kv1.1, Chain A"/>
    <property type="match status" value="1"/>
</dbReference>
<evidence type="ECO:0000313" key="5">
    <source>
        <dbReference type="Proteomes" id="UP000298663"/>
    </source>
</evidence>
<dbReference type="AlphaFoldDB" id="A0A4U5P066"/>
<proteinExistence type="inferred from homology"/>
<keyword evidence="2" id="KW-0833">Ubl conjugation pathway</keyword>
<dbReference type="Proteomes" id="UP000298663">
    <property type="component" value="Unassembled WGS sequence"/>
</dbReference>
<dbReference type="EMBL" id="AZBU02000003">
    <property type="protein sequence ID" value="TKR89130.1"/>
    <property type="molecule type" value="Genomic_DNA"/>
</dbReference>
<sequence>MLNQSHVFQEFDAVHALLIYASISILPPPPTFPSLITSANRLFFTMSSPYNIVTSDGQVKELPAEVLTESRMLSDMIESTNFSDSDPIPLADVDAETIDFIFNFCKKKNTYDIKVREDPENYDPVFQDCPRLLSILDACKPTELYRILTAANFLEVSSLFECLCSYIAHKYVDGKSADEIRQVLLKPEEWEAQHLKN</sequence>
<keyword evidence="5" id="KW-1185">Reference proteome</keyword>
<feature type="domain" description="SKP1 component POZ" evidence="3">
    <location>
        <begin position="52"/>
        <end position="109"/>
    </location>
</feature>
<accession>A0A4U5P066</accession>
<gene>
    <name evidence="4" type="ORF">L596_013275</name>
</gene>
<comment type="similarity">
    <text evidence="1">Belongs to the SKP1 family.</text>
</comment>
<evidence type="ECO:0000313" key="4">
    <source>
        <dbReference type="EMBL" id="TKR89130.1"/>
    </source>
</evidence>
<dbReference type="PANTHER" id="PTHR11165">
    <property type="entry name" value="SKP1"/>
    <property type="match status" value="1"/>
</dbReference>
<evidence type="ECO:0000259" key="3">
    <source>
        <dbReference type="Pfam" id="PF03931"/>
    </source>
</evidence>
<dbReference type="STRING" id="34508.A0A4U5P066"/>
<dbReference type="GO" id="GO:0006511">
    <property type="term" value="P:ubiquitin-dependent protein catabolic process"/>
    <property type="evidence" value="ECO:0007669"/>
    <property type="project" value="InterPro"/>
</dbReference>
<dbReference type="InterPro" id="IPR001232">
    <property type="entry name" value="SKP1-like"/>
</dbReference>
<dbReference type="SUPFAM" id="SSF81382">
    <property type="entry name" value="Skp1 dimerisation domain-like"/>
    <property type="match status" value="1"/>
</dbReference>
<dbReference type="SMART" id="SM00512">
    <property type="entry name" value="Skp1"/>
    <property type="match status" value="1"/>
</dbReference>
<dbReference type="InterPro" id="IPR036296">
    <property type="entry name" value="SKP1-like_dim_sf"/>
</dbReference>
<dbReference type="SUPFAM" id="SSF54695">
    <property type="entry name" value="POZ domain"/>
    <property type="match status" value="1"/>
</dbReference>
<reference evidence="4 5" key="2">
    <citation type="journal article" date="2019" name="G3 (Bethesda)">
        <title>Hybrid Assembly of the Genome of the Entomopathogenic Nematode Steinernema carpocapsae Identifies the X-Chromosome.</title>
        <authorList>
            <person name="Serra L."/>
            <person name="Macchietto M."/>
            <person name="Macias-Munoz A."/>
            <person name="McGill C.J."/>
            <person name="Rodriguez I.M."/>
            <person name="Rodriguez B."/>
            <person name="Murad R."/>
            <person name="Mortazavi A."/>
        </authorList>
    </citation>
    <scope>NUCLEOTIDE SEQUENCE [LARGE SCALE GENOMIC DNA]</scope>
    <source>
        <strain evidence="4 5">ALL</strain>
    </source>
</reference>
<dbReference type="Pfam" id="PF03931">
    <property type="entry name" value="Skp1_POZ"/>
    <property type="match status" value="1"/>
</dbReference>